<organism evidence="1 2">
    <name type="scientific">Papaver somniferum</name>
    <name type="common">Opium poppy</name>
    <dbReference type="NCBI Taxonomy" id="3469"/>
    <lineage>
        <taxon>Eukaryota</taxon>
        <taxon>Viridiplantae</taxon>
        <taxon>Streptophyta</taxon>
        <taxon>Embryophyta</taxon>
        <taxon>Tracheophyta</taxon>
        <taxon>Spermatophyta</taxon>
        <taxon>Magnoliopsida</taxon>
        <taxon>Ranunculales</taxon>
        <taxon>Papaveraceae</taxon>
        <taxon>Papaveroideae</taxon>
        <taxon>Papaver</taxon>
    </lineage>
</organism>
<reference evidence="1 2" key="1">
    <citation type="journal article" date="2018" name="Science">
        <title>The opium poppy genome and morphinan production.</title>
        <authorList>
            <person name="Guo L."/>
            <person name="Winzer T."/>
            <person name="Yang X."/>
            <person name="Li Y."/>
            <person name="Ning Z."/>
            <person name="He Z."/>
            <person name="Teodor R."/>
            <person name="Lu Y."/>
            <person name="Bowser T.A."/>
            <person name="Graham I.A."/>
            <person name="Ye K."/>
        </authorList>
    </citation>
    <scope>NUCLEOTIDE SEQUENCE [LARGE SCALE GENOMIC DNA]</scope>
    <source>
        <strain evidence="2">cv. HN1</strain>
        <tissue evidence="1">Leaves</tissue>
    </source>
</reference>
<keyword evidence="2" id="KW-1185">Reference proteome</keyword>
<evidence type="ECO:0000313" key="2">
    <source>
        <dbReference type="Proteomes" id="UP000316621"/>
    </source>
</evidence>
<evidence type="ECO:0000313" key="1">
    <source>
        <dbReference type="EMBL" id="RZC66917.1"/>
    </source>
</evidence>
<gene>
    <name evidence="1" type="ORF">C5167_010605</name>
</gene>
<protein>
    <submittedName>
        <fullName evidence="1">Uncharacterized protein</fullName>
    </submittedName>
</protein>
<sequence length="35" mass="4125">MGKKDHFEIWSTRKYQPVTIFTAHVDAMLNFKGVQ</sequence>
<dbReference type="Proteomes" id="UP000316621">
    <property type="component" value="Chromosome 6"/>
</dbReference>
<dbReference type="Gramene" id="RZC66917">
    <property type="protein sequence ID" value="RZC66917"/>
    <property type="gene ID" value="C5167_010605"/>
</dbReference>
<accession>A0A4Y7K1Y0</accession>
<dbReference type="EMBL" id="CM010720">
    <property type="protein sequence ID" value="RZC66917.1"/>
    <property type="molecule type" value="Genomic_DNA"/>
</dbReference>
<name>A0A4Y7K1Y0_PAPSO</name>
<dbReference type="AlphaFoldDB" id="A0A4Y7K1Y0"/>
<proteinExistence type="predicted"/>